<reference evidence="2 3" key="1">
    <citation type="submission" date="2017-07" db="EMBL/GenBank/DDBJ databases">
        <title>Amycolatopsis antarcticus sp. nov., isolated from the surface of an Antarcticus brown macroalga.</title>
        <authorList>
            <person name="Wang J."/>
            <person name="Leiva S."/>
            <person name="Huang J."/>
            <person name="Huang Y."/>
        </authorList>
    </citation>
    <scope>NUCLEOTIDE SEQUENCE [LARGE SCALE GENOMIC DNA]</scope>
    <source>
        <strain evidence="2 3">AU-G6</strain>
    </source>
</reference>
<evidence type="ECO:0000313" key="2">
    <source>
        <dbReference type="EMBL" id="OZM71287.1"/>
    </source>
</evidence>
<dbReference type="InParanoid" id="A0A263D0X3"/>
<organism evidence="2 3">
    <name type="scientific">Amycolatopsis antarctica</name>
    <dbReference type="NCBI Taxonomy" id="1854586"/>
    <lineage>
        <taxon>Bacteria</taxon>
        <taxon>Bacillati</taxon>
        <taxon>Actinomycetota</taxon>
        <taxon>Actinomycetes</taxon>
        <taxon>Pseudonocardiales</taxon>
        <taxon>Pseudonocardiaceae</taxon>
        <taxon>Amycolatopsis</taxon>
    </lineage>
</organism>
<dbReference type="RefSeq" id="WP_094864590.1">
    <property type="nucleotide sequence ID" value="NZ_NKYE01000014.1"/>
</dbReference>
<keyword evidence="1" id="KW-0732">Signal</keyword>
<dbReference type="Proteomes" id="UP000242444">
    <property type="component" value="Unassembled WGS sequence"/>
</dbReference>
<dbReference type="EMBL" id="NKYE01000014">
    <property type="protein sequence ID" value="OZM71287.1"/>
    <property type="molecule type" value="Genomic_DNA"/>
</dbReference>
<accession>A0A263D0X3</accession>
<proteinExistence type="predicted"/>
<feature type="chain" id="PRO_5012717941" description="DUF11 domain-containing protein" evidence="1">
    <location>
        <begin position="29"/>
        <end position="158"/>
    </location>
</feature>
<comment type="caution">
    <text evidence="2">The sequence shown here is derived from an EMBL/GenBank/DDBJ whole genome shotgun (WGS) entry which is preliminary data.</text>
</comment>
<gene>
    <name evidence="2" type="ORF">CFN78_21075</name>
</gene>
<protein>
    <recommendedName>
        <fullName evidence="4">DUF11 domain-containing protein</fullName>
    </recommendedName>
</protein>
<keyword evidence="3" id="KW-1185">Reference proteome</keyword>
<feature type="signal peptide" evidence="1">
    <location>
        <begin position="1"/>
        <end position="28"/>
    </location>
</feature>
<dbReference type="OrthoDB" id="3696944at2"/>
<evidence type="ECO:0000313" key="3">
    <source>
        <dbReference type="Proteomes" id="UP000242444"/>
    </source>
</evidence>
<evidence type="ECO:0008006" key="4">
    <source>
        <dbReference type="Google" id="ProtNLM"/>
    </source>
</evidence>
<evidence type="ECO:0000256" key="1">
    <source>
        <dbReference type="SAM" id="SignalP"/>
    </source>
</evidence>
<name>A0A263D0X3_9PSEU</name>
<dbReference type="AlphaFoldDB" id="A0A263D0X3"/>
<sequence length="158" mass="16519">MTIRGQRVLGAGAGVLLTLGLGALPARAAEPVPDVALDATPTHAEFWAGRSGATLRLDYYNPGEVAKTGDTVSATVPAGLTVEPRPSPGWECHISDFPAVVCNTAGTLEPGAVGPSIELWVTADAPVSAEFEFTLQGFYRDPAEPRENNHPRVTVQAT</sequence>